<dbReference type="GO" id="GO:0070062">
    <property type="term" value="C:extracellular exosome"/>
    <property type="evidence" value="ECO:0007669"/>
    <property type="project" value="TreeGrafter"/>
</dbReference>
<dbReference type="Ensembl" id="ENSACLT00000012013.2">
    <property type="protein sequence ID" value="ENSACLP00000011726.2"/>
    <property type="gene ID" value="ENSACLG00000008011.2"/>
</dbReference>
<feature type="transmembrane region" description="Helical" evidence="12">
    <location>
        <begin position="147"/>
        <end position="166"/>
    </location>
</feature>
<evidence type="ECO:0000256" key="8">
    <source>
        <dbReference type="ARBA" id="ARBA00023065"/>
    </source>
</evidence>
<evidence type="ECO:0000256" key="9">
    <source>
        <dbReference type="ARBA" id="ARBA00023136"/>
    </source>
</evidence>
<evidence type="ECO:0000313" key="14">
    <source>
        <dbReference type="Proteomes" id="UP000265100"/>
    </source>
</evidence>
<keyword evidence="8" id="KW-0406">Ion transport</keyword>
<dbReference type="GeneTree" id="ENSGT00940000155166"/>
<evidence type="ECO:0000256" key="10">
    <source>
        <dbReference type="ARBA" id="ARBA00023201"/>
    </source>
</evidence>
<reference evidence="13" key="2">
    <citation type="submission" date="2025-08" db="UniProtKB">
        <authorList>
            <consortium name="Ensembl"/>
        </authorList>
    </citation>
    <scope>IDENTIFICATION</scope>
</reference>
<evidence type="ECO:0000256" key="7">
    <source>
        <dbReference type="ARBA" id="ARBA00023053"/>
    </source>
</evidence>
<feature type="transmembrane region" description="Helical" evidence="12">
    <location>
        <begin position="257"/>
        <end position="280"/>
    </location>
</feature>
<dbReference type="Gene3D" id="1.20.1730.10">
    <property type="entry name" value="Sodium/glucose cotransporter"/>
    <property type="match status" value="1"/>
</dbReference>
<evidence type="ECO:0000256" key="5">
    <source>
        <dbReference type="ARBA" id="ARBA00022692"/>
    </source>
</evidence>
<reference evidence="13" key="1">
    <citation type="submission" date="2018-05" db="EMBL/GenBank/DDBJ databases">
        <authorList>
            <person name="Datahose"/>
        </authorList>
    </citation>
    <scope>NUCLEOTIDE SEQUENCE</scope>
</reference>
<gene>
    <name evidence="13" type="primary">SLC5A8</name>
</gene>
<keyword evidence="9 12" id="KW-0472">Membrane</keyword>
<dbReference type="Proteomes" id="UP000265100">
    <property type="component" value="Chromosome 17"/>
</dbReference>
<keyword evidence="5 12" id="KW-0812">Transmembrane</keyword>
<accession>A0A3P8P3W0</accession>
<keyword evidence="6 12" id="KW-1133">Transmembrane helix</keyword>
<dbReference type="PROSITE" id="PS50283">
    <property type="entry name" value="NA_SOLUT_SYMP_3"/>
    <property type="match status" value="1"/>
</dbReference>
<evidence type="ECO:0000256" key="6">
    <source>
        <dbReference type="ARBA" id="ARBA00022989"/>
    </source>
</evidence>
<name>A0A3P8P3W0_ASTCA</name>
<feature type="transmembrane region" description="Helical" evidence="12">
    <location>
        <begin position="113"/>
        <end position="135"/>
    </location>
</feature>
<sequence length="376" mass="41103">MCEDLAGADSLHIADYAVFVLMLLVSATIGLHYAWIGRRQQNTQEFLTGDRKLTALPVSLSLTASDLSSIILISIPVEVMCGIGLRLKFSHCTFIFSLTVFSTKYLELRYNKVTRLLVTFLAIIQTLLLSGLAIYAPALALNQVTGWNLWVVIVVTGMVCTAYCALGGMKAVVWTDVFQVGFDTQDYSYSNLLLLGLIWIDCKDVYGFPSFDLNPLRRHTFWTIAIGGTLGWTMTSGTSQTQVQRYNSCKSITHARIYSLFLGSAVFSGFTSGSACGFTSNNYPGLPGLFLAAVYSGTLSTVSSIINTLAAVTLEDLIKPNVTLTDRQLLYISRALSCSIGGLCVSMAGLASLMGLLMFMMMLILYFRCSYALCIK</sequence>
<evidence type="ECO:0000256" key="1">
    <source>
        <dbReference type="ARBA" id="ARBA00004651"/>
    </source>
</evidence>
<dbReference type="GO" id="GO:0015730">
    <property type="term" value="P:propanoate transmembrane transport"/>
    <property type="evidence" value="ECO:0007669"/>
    <property type="project" value="TreeGrafter"/>
</dbReference>
<dbReference type="Pfam" id="PF00474">
    <property type="entry name" value="SSF"/>
    <property type="match status" value="1"/>
</dbReference>
<keyword evidence="14" id="KW-1185">Reference proteome</keyword>
<keyword evidence="7" id="KW-0915">Sodium</keyword>
<keyword evidence="4" id="KW-1003">Cell membrane</keyword>
<dbReference type="InterPro" id="IPR038377">
    <property type="entry name" value="Na/Glc_symporter_sf"/>
</dbReference>
<keyword evidence="10" id="KW-0739">Sodium transport</keyword>
<evidence type="ECO:0000256" key="2">
    <source>
        <dbReference type="ARBA" id="ARBA00006434"/>
    </source>
</evidence>
<evidence type="ECO:0000256" key="12">
    <source>
        <dbReference type="SAM" id="Phobius"/>
    </source>
</evidence>
<comment type="subcellular location">
    <subcellularLocation>
        <location evidence="1">Cell membrane</location>
        <topology evidence="1">Multi-pass membrane protein</topology>
    </subcellularLocation>
</comment>
<dbReference type="PANTHER" id="PTHR42985:SF10">
    <property type="entry name" value="SODIUM-COUPLED MONOCARBOXYLATE TRANSPORTER 1"/>
    <property type="match status" value="1"/>
</dbReference>
<evidence type="ECO:0000256" key="4">
    <source>
        <dbReference type="ARBA" id="ARBA00022475"/>
    </source>
</evidence>
<dbReference type="GO" id="GO:0005886">
    <property type="term" value="C:plasma membrane"/>
    <property type="evidence" value="ECO:0007669"/>
    <property type="project" value="UniProtKB-SubCell"/>
</dbReference>
<protein>
    <recommendedName>
        <fullName evidence="15">Solute carrier family 5 member 8</fullName>
    </recommendedName>
</protein>
<keyword evidence="3" id="KW-0813">Transport</keyword>
<dbReference type="GO" id="GO:0005343">
    <property type="term" value="F:organic acid:sodium symporter activity"/>
    <property type="evidence" value="ECO:0007669"/>
    <property type="project" value="TreeGrafter"/>
</dbReference>
<comment type="similarity">
    <text evidence="2 11">Belongs to the sodium:solute symporter (SSF) (TC 2.A.21) family.</text>
</comment>
<feature type="transmembrane region" description="Helical" evidence="12">
    <location>
        <begin position="292"/>
        <end position="314"/>
    </location>
</feature>
<evidence type="ECO:0008006" key="15">
    <source>
        <dbReference type="Google" id="ProtNLM"/>
    </source>
</evidence>
<organism evidence="13 14">
    <name type="scientific">Astatotilapia calliptera</name>
    <name type="common">Eastern happy</name>
    <name type="synonym">Chromis callipterus</name>
    <dbReference type="NCBI Taxonomy" id="8154"/>
    <lineage>
        <taxon>Eukaryota</taxon>
        <taxon>Metazoa</taxon>
        <taxon>Chordata</taxon>
        <taxon>Craniata</taxon>
        <taxon>Vertebrata</taxon>
        <taxon>Euteleostomi</taxon>
        <taxon>Actinopterygii</taxon>
        <taxon>Neopterygii</taxon>
        <taxon>Teleostei</taxon>
        <taxon>Neoteleostei</taxon>
        <taxon>Acanthomorphata</taxon>
        <taxon>Ovalentaria</taxon>
        <taxon>Cichlomorphae</taxon>
        <taxon>Cichliformes</taxon>
        <taxon>Cichlidae</taxon>
        <taxon>African cichlids</taxon>
        <taxon>Pseudocrenilabrinae</taxon>
        <taxon>Haplochromini</taxon>
        <taxon>Astatotilapia</taxon>
    </lineage>
</organism>
<evidence type="ECO:0000313" key="13">
    <source>
        <dbReference type="Ensembl" id="ENSACLP00000011726.2"/>
    </source>
</evidence>
<reference evidence="13" key="3">
    <citation type="submission" date="2025-09" db="UniProtKB">
        <authorList>
            <consortium name="Ensembl"/>
        </authorList>
    </citation>
    <scope>IDENTIFICATION</scope>
</reference>
<dbReference type="InterPro" id="IPR051163">
    <property type="entry name" value="Sodium:Solute_Symporter_SSF"/>
</dbReference>
<feature type="transmembrane region" description="Helical" evidence="12">
    <location>
        <begin position="335"/>
        <end position="367"/>
    </location>
</feature>
<dbReference type="PANTHER" id="PTHR42985">
    <property type="entry name" value="SODIUM-COUPLED MONOCARBOXYLATE TRANSPORTER"/>
    <property type="match status" value="1"/>
</dbReference>
<feature type="transmembrane region" description="Helical" evidence="12">
    <location>
        <begin position="16"/>
        <end position="35"/>
    </location>
</feature>
<evidence type="ECO:0000256" key="3">
    <source>
        <dbReference type="ARBA" id="ARBA00022448"/>
    </source>
</evidence>
<dbReference type="AlphaFoldDB" id="A0A3P8P3W0"/>
<proteinExistence type="inferred from homology"/>
<dbReference type="STRING" id="8154.ENSACLP00000011726"/>
<dbReference type="InterPro" id="IPR001734">
    <property type="entry name" value="Na/solute_symporter"/>
</dbReference>
<evidence type="ECO:0000256" key="11">
    <source>
        <dbReference type="RuleBase" id="RU362091"/>
    </source>
</evidence>